<dbReference type="EMBL" id="CAKOAT010205599">
    <property type="protein sequence ID" value="CAH8355243.1"/>
    <property type="molecule type" value="Genomic_DNA"/>
</dbReference>
<evidence type="ECO:0000256" key="1">
    <source>
        <dbReference type="SAM" id="Phobius"/>
    </source>
</evidence>
<dbReference type="Proteomes" id="UP001642260">
    <property type="component" value="Unassembled WGS sequence"/>
</dbReference>
<organism evidence="2 3">
    <name type="scientific">Eruca vesicaria subsp. sativa</name>
    <name type="common">Garden rocket</name>
    <name type="synonym">Eruca sativa</name>
    <dbReference type="NCBI Taxonomy" id="29727"/>
    <lineage>
        <taxon>Eukaryota</taxon>
        <taxon>Viridiplantae</taxon>
        <taxon>Streptophyta</taxon>
        <taxon>Embryophyta</taxon>
        <taxon>Tracheophyta</taxon>
        <taxon>Spermatophyta</taxon>
        <taxon>Magnoliopsida</taxon>
        <taxon>eudicotyledons</taxon>
        <taxon>Gunneridae</taxon>
        <taxon>Pentapetalae</taxon>
        <taxon>rosids</taxon>
        <taxon>malvids</taxon>
        <taxon>Brassicales</taxon>
        <taxon>Brassicaceae</taxon>
        <taxon>Brassiceae</taxon>
        <taxon>Eruca</taxon>
    </lineage>
</organism>
<dbReference type="AlphaFoldDB" id="A0ABC8K9B8"/>
<keyword evidence="1" id="KW-0472">Membrane</keyword>
<accession>A0ABC8K9B8</accession>
<feature type="transmembrane region" description="Helical" evidence="1">
    <location>
        <begin position="55"/>
        <end position="78"/>
    </location>
</feature>
<keyword evidence="3" id="KW-1185">Reference proteome</keyword>
<comment type="caution">
    <text evidence="2">The sequence shown here is derived from an EMBL/GenBank/DDBJ whole genome shotgun (WGS) entry which is preliminary data.</text>
</comment>
<protein>
    <submittedName>
        <fullName evidence="2">Uncharacterized protein</fullName>
    </submittedName>
</protein>
<sequence>MEWDSDSNLSCGDEVADDGSAETVERFRFRRIVFRRRLVSSSGFLGAKSVAFRQVLIISNLFIVMVYAYSYPFLTIFIRTHMYGRTVMIAVDKIPVYDSAEDELTSEPPNLGVLRMSTRYLFVAWIFCP</sequence>
<evidence type="ECO:0000313" key="3">
    <source>
        <dbReference type="Proteomes" id="UP001642260"/>
    </source>
</evidence>
<reference evidence="2 3" key="1">
    <citation type="submission" date="2022-03" db="EMBL/GenBank/DDBJ databases">
        <authorList>
            <person name="Macdonald S."/>
            <person name="Ahmed S."/>
            <person name="Newling K."/>
        </authorList>
    </citation>
    <scope>NUCLEOTIDE SEQUENCE [LARGE SCALE GENOMIC DNA]</scope>
</reference>
<name>A0ABC8K9B8_ERUVS</name>
<proteinExistence type="predicted"/>
<evidence type="ECO:0000313" key="2">
    <source>
        <dbReference type="EMBL" id="CAH8355243.1"/>
    </source>
</evidence>
<keyword evidence="1" id="KW-1133">Transmembrane helix</keyword>
<gene>
    <name evidence="2" type="ORF">ERUC_LOCUS20998</name>
</gene>
<keyword evidence="1" id="KW-0812">Transmembrane</keyword>